<dbReference type="Proteomes" id="UP001597511">
    <property type="component" value="Unassembled WGS sequence"/>
</dbReference>
<evidence type="ECO:0000256" key="4">
    <source>
        <dbReference type="ARBA" id="ARBA00022679"/>
    </source>
</evidence>
<dbReference type="InterPro" id="IPR015424">
    <property type="entry name" value="PyrdxlP-dep_Trfase"/>
</dbReference>
<evidence type="ECO:0000256" key="10">
    <source>
        <dbReference type="RuleBase" id="RU004504"/>
    </source>
</evidence>
<keyword evidence="13" id="KW-1185">Reference proteome</keyword>
<evidence type="ECO:0000259" key="11">
    <source>
        <dbReference type="Pfam" id="PF00266"/>
    </source>
</evidence>
<dbReference type="PIRSF" id="PIRSF005572">
    <property type="entry name" value="NifS"/>
    <property type="match status" value="1"/>
</dbReference>
<keyword evidence="6" id="KW-0663">Pyridoxal phosphate</keyword>
<proteinExistence type="inferred from homology"/>
<dbReference type="Gene3D" id="3.90.1150.10">
    <property type="entry name" value="Aspartate Aminotransferase, domain 1"/>
    <property type="match status" value="1"/>
</dbReference>
<dbReference type="InterPro" id="IPR020578">
    <property type="entry name" value="Aminotrans_V_PyrdxlP_BS"/>
</dbReference>
<keyword evidence="5" id="KW-0479">Metal-binding</keyword>
<organism evidence="12 13">
    <name type="scientific">Terrimonas rubra</name>
    <dbReference type="NCBI Taxonomy" id="1035890"/>
    <lineage>
        <taxon>Bacteria</taxon>
        <taxon>Pseudomonadati</taxon>
        <taxon>Bacteroidota</taxon>
        <taxon>Chitinophagia</taxon>
        <taxon>Chitinophagales</taxon>
        <taxon>Chitinophagaceae</taxon>
        <taxon>Terrimonas</taxon>
    </lineage>
</organism>
<reference evidence="13" key="1">
    <citation type="journal article" date="2019" name="Int. J. Syst. Evol. Microbiol.">
        <title>The Global Catalogue of Microorganisms (GCM) 10K type strain sequencing project: providing services to taxonomists for standard genome sequencing and annotation.</title>
        <authorList>
            <consortium name="The Broad Institute Genomics Platform"/>
            <consortium name="The Broad Institute Genome Sequencing Center for Infectious Disease"/>
            <person name="Wu L."/>
            <person name="Ma J."/>
        </authorList>
    </citation>
    <scope>NUCLEOTIDE SEQUENCE [LARGE SCALE GENOMIC DNA]</scope>
    <source>
        <strain evidence="13">KCTC 23299</strain>
    </source>
</reference>
<dbReference type="InterPro" id="IPR000192">
    <property type="entry name" value="Aminotrans_V_dom"/>
</dbReference>
<evidence type="ECO:0000256" key="2">
    <source>
        <dbReference type="ARBA" id="ARBA00006490"/>
    </source>
</evidence>
<comment type="similarity">
    <text evidence="2">Belongs to the class-V pyridoxal-phosphate-dependent aminotransferase family. NifS/IscS subfamily.</text>
</comment>
<dbReference type="InterPro" id="IPR015421">
    <property type="entry name" value="PyrdxlP-dep_Trfase_major"/>
</dbReference>
<evidence type="ECO:0000256" key="9">
    <source>
        <dbReference type="ARBA" id="ARBA00050776"/>
    </source>
</evidence>
<dbReference type="PROSITE" id="PS00595">
    <property type="entry name" value="AA_TRANSFER_CLASS_5"/>
    <property type="match status" value="1"/>
</dbReference>
<gene>
    <name evidence="12" type="ORF">ACFS6H_02600</name>
</gene>
<evidence type="ECO:0000256" key="8">
    <source>
        <dbReference type="ARBA" id="ARBA00023014"/>
    </source>
</evidence>
<name>A0ABW6A1D6_9BACT</name>
<evidence type="ECO:0000256" key="1">
    <source>
        <dbReference type="ARBA" id="ARBA00001933"/>
    </source>
</evidence>
<dbReference type="EC" id="2.8.1.7" evidence="3"/>
<protein>
    <recommendedName>
        <fullName evidence="3">cysteine desulfurase</fullName>
        <ecNumber evidence="3">2.8.1.7</ecNumber>
    </recommendedName>
</protein>
<comment type="catalytic activity">
    <reaction evidence="9">
        <text>(sulfur carrier)-H + L-cysteine = (sulfur carrier)-SH + L-alanine</text>
        <dbReference type="Rhea" id="RHEA:43892"/>
        <dbReference type="Rhea" id="RHEA-COMP:14737"/>
        <dbReference type="Rhea" id="RHEA-COMP:14739"/>
        <dbReference type="ChEBI" id="CHEBI:29917"/>
        <dbReference type="ChEBI" id="CHEBI:35235"/>
        <dbReference type="ChEBI" id="CHEBI:57972"/>
        <dbReference type="ChEBI" id="CHEBI:64428"/>
        <dbReference type="EC" id="2.8.1.7"/>
    </reaction>
</comment>
<keyword evidence="8" id="KW-0411">Iron-sulfur</keyword>
<dbReference type="InterPro" id="IPR016454">
    <property type="entry name" value="Cysteine_dSase"/>
</dbReference>
<keyword evidence="4" id="KW-0808">Transferase</keyword>
<evidence type="ECO:0000256" key="5">
    <source>
        <dbReference type="ARBA" id="ARBA00022723"/>
    </source>
</evidence>
<evidence type="ECO:0000256" key="7">
    <source>
        <dbReference type="ARBA" id="ARBA00023004"/>
    </source>
</evidence>
<dbReference type="RefSeq" id="WP_386094922.1">
    <property type="nucleotide sequence ID" value="NZ_JBHUOZ010000001.1"/>
</dbReference>
<feature type="domain" description="Aminotransferase class V" evidence="11">
    <location>
        <begin position="6"/>
        <end position="369"/>
    </location>
</feature>
<keyword evidence="7" id="KW-0408">Iron</keyword>
<evidence type="ECO:0000256" key="3">
    <source>
        <dbReference type="ARBA" id="ARBA00012239"/>
    </source>
</evidence>
<accession>A0ABW6A1D6</accession>
<dbReference type="PANTHER" id="PTHR11601">
    <property type="entry name" value="CYSTEINE DESULFURYLASE FAMILY MEMBER"/>
    <property type="match status" value="1"/>
</dbReference>
<dbReference type="InterPro" id="IPR015422">
    <property type="entry name" value="PyrdxlP-dep_Trfase_small"/>
</dbReference>
<evidence type="ECO:0000313" key="13">
    <source>
        <dbReference type="Proteomes" id="UP001597511"/>
    </source>
</evidence>
<dbReference type="PANTHER" id="PTHR11601:SF34">
    <property type="entry name" value="CYSTEINE DESULFURASE"/>
    <property type="match status" value="1"/>
</dbReference>
<evidence type="ECO:0000313" key="12">
    <source>
        <dbReference type="EMBL" id="MFD2918582.1"/>
    </source>
</evidence>
<dbReference type="EMBL" id="JBHUOZ010000001">
    <property type="protein sequence ID" value="MFD2918582.1"/>
    <property type="molecule type" value="Genomic_DNA"/>
</dbReference>
<sequence length="404" mass="43597">MAPLPVYMDYNATTPCDERVLAAMLPFFTQHYGNAASKHHSFGWSAQAAVDIARQQVATLVGATDKEIVFTSGATEAVNLAIKGVAELYAIKGNHIITTAVEHSAVLDTCRYLEKKGIEVTYLPVDASGQINVQELEAAIRPTTILIAAMYANNETGTIFPVKTIGAIAKQHSVLFFTDATQAVGKLPIDVVAEDIDLLALSAHKLYGPKGVGALYIRRRNPRVQLQAQLQGGGHEQGWRSGTLNVPGIVGLGKACSLAAESMQAENERLILLRNRLEQGLLALPETYVNGDKQNRLSHVSNISFRYVPNQALITGVTKHIAVSSGSACASASGQPSHVLLAMGRGNQIARSSLRFSLGRFTTEEEVNTVIELVTATVNTIRSQDMVWQLAQKDELPDAADWKL</sequence>
<dbReference type="NCBIfam" id="NF002806">
    <property type="entry name" value="PRK02948.1"/>
    <property type="match status" value="1"/>
</dbReference>
<dbReference type="Pfam" id="PF00266">
    <property type="entry name" value="Aminotran_5"/>
    <property type="match status" value="1"/>
</dbReference>
<comment type="cofactor">
    <cofactor evidence="1 10">
        <name>pyridoxal 5'-phosphate</name>
        <dbReference type="ChEBI" id="CHEBI:597326"/>
    </cofactor>
</comment>
<dbReference type="Gene3D" id="3.40.640.10">
    <property type="entry name" value="Type I PLP-dependent aspartate aminotransferase-like (Major domain)"/>
    <property type="match status" value="1"/>
</dbReference>
<comment type="caution">
    <text evidence="12">The sequence shown here is derived from an EMBL/GenBank/DDBJ whole genome shotgun (WGS) entry which is preliminary data.</text>
</comment>
<evidence type="ECO:0000256" key="6">
    <source>
        <dbReference type="ARBA" id="ARBA00022898"/>
    </source>
</evidence>
<dbReference type="SUPFAM" id="SSF53383">
    <property type="entry name" value="PLP-dependent transferases"/>
    <property type="match status" value="1"/>
</dbReference>